<dbReference type="EMBL" id="JH159158">
    <property type="protein sequence ID" value="EGZ10814.1"/>
    <property type="molecule type" value="Genomic_DNA"/>
</dbReference>
<dbReference type="InParanoid" id="G5A1L6"/>
<dbReference type="InterPro" id="IPR009057">
    <property type="entry name" value="Homeodomain-like_sf"/>
</dbReference>
<gene>
    <name evidence="2" type="ORF">PHYSODRAFT_286946</name>
    <name evidence="1" type="ORF">PHYSODRAFT_287123</name>
</gene>
<dbReference type="KEGG" id="psoj:PHYSODRAFT_286946"/>
<dbReference type="EMBL" id="JH159157">
    <property type="protein sequence ID" value="EGZ12223.1"/>
    <property type="molecule type" value="Genomic_DNA"/>
</dbReference>
<dbReference type="Proteomes" id="UP000002640">
    <property type="component" value="Unassembled WGS sequence"/>
</dbReference>
<evidence type="ECO:0000313" key="3">
    <source>
        <dbReference type="Proteomes" id="UP000002640"/>
    </source>
</evidence>
<dbReference type="PANTHER" id="PTHR48472:SF1">
    <property type="entry name" value="TC1-LIKE TRANSPOSASE DDE DOMAIN-CONTAINING PROTEIN"/>
    <property type="match status" value="1"/>
</dbReference>
<reference evidence="1" key="2">
    <citation type="submission" date="2011-09" db="EMBL/GenBank/DDBJ databases">
        <authorList>
            <consortium name="US DOE Joint Genome Institute (JGI-PGF)"/>
            <person name="Aerts A."/>
            <person name="Grimwood J."/>
            <person name="Schmutz J."/>
            <person name="Lucas S."/>
            <person name="Hammon N."/>
            <person name="Glavina del Rio T."/>
            <person name="Dalin E."/>
            <person name="Tice H."/>
            <person name="Pitluck S."/>
            <person name="Dehal P."/>
            <person name="Chapman J."/>
            <person name="Putman N.H."/>
            <person name="Salamov A.A."/>
            <person name="Terry A."/>
            <person name="Rokhsar D.S."/>
            <person name="Boore J.L."/>
            <person name="Tripathy S."/>
            <person name="Tyler B.M."/>
            <person name="Grigoriev I.V."/>
        </authorList>
    </citation>
    <scope>NUCLEOTIDE SEQUENCE</scope>
    <source>
        <strain evidence="1">P6497</strain>
    </source>
</reference>
<evidence type="ECO:0000313" key="2">
    <source>
        <dbReference type="EMBL" id="EGZ12223.1"/>
    </source>
</evidence>
<accession>G5A1L6</accession>
<dbReference type="PANTHER" id="PTHR48472">
    <property type="entry name" value="TC1-LIKE TRANSPOSASE DDE DOMAIN-CONTAINING PROTEIN"/>
    <property type="match status" value="1"/>
</dbReference>
<reference evidence="1 3" key="1">
    <citation type="journal article" date="2006" name="Science">
        <title>Phytophthora genome sequences uncover evolutionary origins and mechanisms of pathogenesis.</title>
        <authorList>
            <person name="Tyler B.M."/>
            <person name="Tripathy S."/>
            <person name="Zhang X."/>
            <person name="Dehal P."/>
            <person name="Jiang R.H."/>
            <person name="Aerts A."/>
            <person name="Arredondo F.D."/>
            <person name="Baxter L."/>
            <person name="Bensasson D."/>
            <person name="Beynon J.L."/>
            <person name="Chapman J."/>
            <person name="Damasceno C.M."/>
            <person name="Dorrance A.E."/>
            <person name="Dou D."/>
            <person name="Dickerman A.W."/>
            <person name="Dubchak I.L."/>
            <person name="Garbelotto M."/>
            <person name="Gijzen M."/>
            <person name="Gordon S.G."/>
            <person name="Govers F."/>
            <person name="Grunwald N.J."/>
            <person name="Huang W."/>
            <person name="Ivors K.L."/>
            <person name="Jones R.W."/>
            <person name="Kamoun S."/>
            <person name="Krampis K."/>
            <person name="Lamour K.H."/>
            <person name="Lee M.K."/>
            <person name="McDonald W.H."/>
            <person name="Medina M."/>
            <person name="Meijer H.J."/>
            <person name="Nordberg E.K."/>
            <person name="Maclean D.J."/>
            <person name="Ospina-Giraldo M.D."/>
            <person name="Morris P.F."/>
            <person name="Phuntumart V."/>
            <person name="Putnam N.H."/>
            <person name="Rash S."/>
            <person name="Rose J.K."/>
            <person name="Sakihama Y."/>
            <person name="Salamov A.A."/>
            <person name="Savidor A."/>
            <person name="Scheuring C.F."/>
            <person name="Smith B.M."/>
            <person name="Sobral B.W."/>
            <person name="Terry A."/>
            <person name="Torto-Alalibo T.A."/>
            <person name="Win J."/>
            <person name="Xu Z."/>
            <person name="Zhang H."/>
            <person name="Grigoriev I.V."/>
            <person name="Rokhsar D.S."/>
            <person name="Boore J.L."/>
        </authorList>
    </citation>
    <scope>NUCLEOTIDE SEQUENCE [LARGE SCALE GENOMIC DNA]</scope>
    <source>
        <strain evidence="1 3">P6497</strain>
    </source>
</reference>
<sequence>MGLRPAHREGRDWVLVADCNGIPPTTARNIVQRQAADVKKRGGARAACTKCTPEMEEALVGYLEDNCQYTLVQMQEMLAFDFRVHISTSLISSRRARDLQ</sequence>
<dbReference type="AlphaFoldDB" id="G5A1L6"/>
<dbReference type="KEGG" id="psoj:PHYSODRAFT_287123"/>
<proteinExistence type="predicted"/>
<evidence type="ECO:0000313" key="1">
    <source>
        <dbReference type="EMBL" id="EGZ10814.1"/>
    </source>
</evidence>
<name>G5A1L6_PHYSP</name>
<dbReference type="RefSeq" id="XP_009532556.1">
    <property type="nucleotide sequence ID" value="XM_009534261.1"/>
</dbReference>
<dbReference type="SUPFAM" id="SSF46689">
    <property type="entry name" value="Homeodomain-like"/>
    <property type="match status" value="1"/>
</dbReference>
<protein>
    <submittedName>
        <fullName evidence="1">Uncharacterized protein</fullName>
    </submittedName>
</protein>
<dbReference type="RefSeq" id="XP_009533559.1">
    <property type="nucleotide sequence ID" value="XM_009535264.1"/>
</dbReference>
<dbReference type="GeneID" id="20640561"/>
<dbReference type="SMR" id="G5A1L6"/>
<organism evidence="3">
    <name type="scientific">Phytophthora sojae (strain P6497)</name>
    <name type="common">Soybean stem and root rot agent</name>
    <name type="synonym">Phytophthora megasperma f. sp. glycines</name>
    <dbReference type="NCBI Taxonomy" id="1094619"/>
    <lineage>
        <taxon>Eukaryota</taxon>
        <taxon>Sar</taxon>
        <taxon>Stramenopiles</taxon>
        <taxon>Oomycota</taxon>
        <taxon>Peronosporomycetes</taxon>
        <taxon>Peronosporales</taxon>
        <taxon>Peronosporaceae</taxon>
        <taxon>Phytophthora</taxon>
    </lineage>
</organism>
<keyword evidence="3" id="KW-1185">Reference proteome</keyword>
<dbReference type="GeneID" id="20640512"/>